<dbReference type="GO" id="GO:0002098">
    <property type="term" value="P:tRNA wobble uridine modification"/>
    <property type="evidence" value="ECO:0007669"/>
    <property type="project" value="UniProtKB-UniRule"/>
</dbReference>
<gene>
    <name evidence="5" type="primary">URM1</name>
    <name evidence="8" type="ORF">SCLCIDRAFT_1219238</name>
</gene>
<accession>A0A0C3DNB1</accession>
<dbReference type="Pfam" id="PF09138">
    <property type="entry name" value="Urm1"/>
    <property type="match status" value="1"/>
</dbReference>
<dbReference type="EMBL" id="KN822097">
    <property type="protein sequence ID" value="KIM57719.1"/>
    <property type="molecule type" value="Genomic_DNA"/>
</dbReference>
<dbReference type="GO" id="GO:0032447">
    <property type="term" value="P:protein urmylation"/>
    <property type="evidence" value="ECO:0007669"/>
    <property type="project" value="UniProtKB-UniRule"/>
</dbReference>
<dbReference type="GO" id="GO:0005829">
    <property type="term" value="C:cytosol"/>
    <property type="evidence" value="ECO:0007669"/>
    <property type="project" value="UniProtKB-UniRule"/>
</dbReference>
<dbReference type="SUPFAM" id="SSF54285">
    <property type="entry name" value="MoaD/ThiS"/>
    <property type="match status" value="1"/>
</dbReference>
<comment type="similarity">
    <text evidence="5 6">Belongs to the URM1 family.</text>
</comment>
<feature type="cross-link" description="Glycyl lysine isopeptide (Gly-Lys) (interchain with K-? in acceptor proteins)" evidence="5">
    <location>
        <position position="146"/>
    </location>
</feature>
<dbReference type="InterPro" id="IPR016155">
    <property type="entry name" value="Mopterin_synth/thiamin_S_b"/>
</dbReference>
<evidence type="ECO:0000256" key="7">
    <source>
        <dbReference type="SAM" id="MobiDB-lite"/>
    </source>
</evidence>
<dbReference type="Gene3D" id="3.10.20.30">
    <property type="match status" value="1"/>
</dbReference>
<evidence type="ECO:0000313" key="8">
    <source>
        <dbReference type="EMBL" id="KIM57719.1"/>
    </source>
</evidence>
<proteinExistence type="inferred from homology"/>
<reference evidence="9" key="2">
    <citation type="submission" date="2015-01" db="EMBL/GenBank/DDBJ databases">
        <title>Evolutionary Origins and Diversification of the Mycorrhizal Mutualists.</title>
        <authorList>
            <consortium name="DOE Joint Genome Institute"/>
            <consortium name="Mycorrhizal Genomics Consortium"/>
            <person name="Kohler A."/>
            <person name="Kuo A."/>
            <person name="Nagy L.G."/>
            <person name="Floudas D."/>
            <person name="Copeland A."/>
            <person name="Barry K.W."/>
            <person name="Cichocki N."/>
            <person name="Veneault-Fourrey C."/>
            <person name="LaButti K."/>
            <person name="Lindquist E.A."/>
            <person name="Lipzen A."/>
            <person name="Lundell T."/>
            <person name="Morin E."/>
            <person name="Murat C."/>
            <person name="Riley R."/>
            <person name="Ohm R."/>
            <person name="Sun H."/>
            <person name="Tunlid A."/>
            <person name="Henrissat B."/>
            <person name="Grigoriev I.V."/>
            <person name="Hibbett D.S."/>
            <person name="Martin F."/>
        </authorList>
    </citation>
    <scope>NUCLEOTIDE SEQUENCE [LARGE SCALE GENOMIC DNA]</scope>
    <source>
        <strain evidence="9">Foug A</strain>
    </source>
</reference>
<keyword evidence="1 5" id="KW-0963">Cytoplasm</keyword>
<name>A0A0C3DNB1_9AGAM</name>
<dbReference type="HOGENOM" id="CLU_148208_0_0_1"/>
<evidence type="ECO:0000256" key="6">
    <source>
        <dbReference type="RuleBase" id="RU361182"/>
    </source>
</evidence>
<feature type="compositionally biased region" description="Polar residues" evidence="7">
    <location>
        <begin position="39"/>
        <end position="52"/>
    </location>
</feature>
<keyword evidence="3 5" id="KW-0819">tRNA processing</keyword>
<dbReference type="UniPathway" id="UPA00988"/>
<keyword evidence="4 5" id="KW-0833">Ubl conjugation pathway</keyword>
<dbReference type="PANTHER" id="PTHR14986">
    <property type="entry name" value="RURM1 PROTEIN"/>
    <property type="match status" value="1"/>
</dbReference>
<comment type="pathway">
    <text evidence="5 6">tRNA modification; 5-methoxycarbonylmethyl-2-thiouridine-tRNA biosynthesis.</text>
</comment>
<dbReference type="HAMAP" id="MF_03048">
    <property type="entry name" value="Urm1"/>
    <property type="match status" value="1"/>
</dbReference>
<feature type="region of interest" description="Disordered" evidence="7">
    <location>
        <begin position="39"/>
        <end position="78"/>
    </location>
</feature>
<dbReference type="CDD" id="cd01764">
    <property type="entry name" value="Ubl_Urm1"/>
    <property type="match status" value="1"/>
</dbReference>
<keyword evidence="9" id="KW-1185">Reference proteome</keyword>
<comment type="function">
    <text evidence="5">Acts as a sulfur carrier required for 2-thiolation of mcm(5)S(2)U at tRNA wobble positions of cytosolic tRNA(Lys), tRNA(Glu) and tRNA(Gln). Serves as sulfur donor in tRNA 2-thiolation reaction by being thiocarboxylated (-COSH) at its C-terminus by the MOCS3 homolog UBA4. The sulfur is then transferred to tRNA to form 2-thiolation of mcm(5)S(2)U. Prior mcm(5) tRNA modification by the elongator complex is required for 2-thiolation. Also acts as a ubiquitin-like protein (UBL) that is covalently conjugated via an isopeptide bond to lysine residues of target proteins such as AHP1. The thiocarboxylated form serves as substrate for conjugation and oxidative stress specifically induces the formation of UBL-protein conjugates.</text>
</comment>
<dbReference type="PIRSF" id="PIRSF037379">
    <property type="entry name" value="Ubiquitin-related_modifier_1"/>
    <property type="match status" value="1"/>
</dbReference>
<dbReference type="InterPro" id="IPR012675">
    <property type="entry name" value="Beta-grasp_dom_sf"/>
</dbReference>
<dbReference type="AlphaFoldDB" id="A0A0C3DNB1"/>
<evidence type="ECO:0000256" key="5">
    <source>
        <dbReference type="HAMAP-Rule" id="MF_03048"/>
    </source>
</evidence>
<protein>
    <recommendedName>
        <fullName evidence="5 6">Ubiquitin-related modifier 1</fullName>
    </recommendedName>
</protein>
<organism evidence="8 9">
    <name type="scientific">Scleroderma citrinum Foug A</name>
    <dbReference type="NCBI Taxonomy" id="1036808"/>
    <lineage>
        <taxon>Eukaryota</taxon>
        <taxon>Fungi</taxon>
        <taxon>Dikarya</taxon>
        <taxon>Basidiomycota</taxon>
        <taxon>Agaricomycotina</taxon>
        <taxon>Agaricomycetes</taxon>
        <taxon>Agaricomycetidae</taxon>
        <taxon>Boletales</taxon>
        <taxon>Sclerodermatineae</taxon>
        <taxon>Sclerodermataceae</taxon>
        <taxon>Scleroderma</taxon>
    </lineage>
</organism>
<sequence length="146" mass="16156">MSTITFKVEFGGGLELLFGNERAHSISLPSLVPSDNSIALPSSLSTPKSRTLTKSDDAPASYQETPDGLNPSQGEGKTKQLDIQYLTFHLRARVLRERPELFMDGDNLRPGVLVLINDTDWELEGEERYQIHDGDEIVFISTLHGG</sequence>
<evidence type="ECO:0000256" key="2">
    <source>
        <dbReference type="ARBA" id="ARBA00022499"/>
    </source>
</evidence>
<keyword evidence="2 5" id="KW-1017">Isopeptide bond</keyword>
<reference evidence="8 9" key="1">
    <citation type="submission" date="2014-04" db="EMBL/GenBank/DDBJ databases">
        <authorList>
            <consortium name="DOE Joint Genome Institute"/>
            <person name="Kuo A."/>
            <person name="Kohler A."/>
            <person name="Nagy L.G."/>
            <person name="Floudas D."/>
            <person name="Copeland A."/>
            <person name="Barry K.W."/>
            <person name="Cichocki N."/>
            <person name="Veneault-Fourrey C."/>
            <person name="LaButti K."/>
            <person name="Lindquist E.A."/>
            <person name="Lipzen A."/>
            <person name="Lundell T."/>
            <person name="Morin E."/>
            <person name="Murat C."/>
            <person name="Sun H."/>
            <person name="Tunlid A."/>
            <person name="Henrissat B."/>
            <person name="Grigoriev I.V."/>
            <person name="Hibbett D.S."/>
            <person name="Martin F."/>
            <person name="Nordberg H.P."/>
            <person name="Cantor M.N."/>
            <person name="Hua S.X."/>
        </authorList>
    </citation>
    <scope>NUCLEOTIDE SEQUENCE [LARGE SCALE GENOMIC DNA]</scope>
    <source>
        <strain evidence="8 9">Foug A</strain>
    </source>
</reference>
<comment type="PTM">
    <text evidence="5">C-terminal thiocarboxylation occurs in 2 steps, it is first acyl-adenylated (-COAMP) via the hesA/moeB/thiF part of UBA4, then thiocarboxylated (-COSH) via the rhodanese domain of UBA4.</text>
</comment>
<dbReference type="OrthoDB" id="10248987at2759"/>
<evidence type="ECO:0000256" key="4">
    <source>
        <dbReference type="ARBA" id="ARBA00022786"/>
    </source>
</evidence>
<evidence type="ECO:0000313" key="9">
    <source>
        <dbReference type="Proteomes" id="UP000053989"/>
    </source>
</evidence>
<feature type="modified residue" description="1-thioglycine" evidence="5">
    <location>
        <position position="146"/>
    </location>
</feature>
<dbReference type="GO" id="GO:0034227">
    <property type="term" value="P:tRNA thio-modification"/>
    <property type="evidence" value="ECO:0007669"/>
    <property type="project" value="UniProtKB-UniRule"/>
</dbReference>
<dbReference type="Proteomes" id="UP000053989">
    <property type="component" value="Unassembled WGS sequence"/>
</dbReference>
<dbReference type="InParanoid" id="A0A0C3DNB1"/>
<dbReference type="InterPro" id="IPR015221">
    <property type="entry name" value="Urm1"/>
</dbReference>
<dbReference type="STRING" id="1036808.A0A0C3DNB1"/>
<dbReference type="FunCoup" id="A0A0C3DNB1">
    <property type="interactions" value="386"/>
</dbReference>
<comment type="subcellular location">
    <subcellularLocation>
        <location evidence="5 6">Cytoplasm</location>
    </subcellularLocation>
</comment>
<evidence type="ECO:0000256" key="1">
    <source>
        <dbReference type="ARBA" id="ARBA00022490"/>
    </source>
</evidence>
<evidence type="ECO:0000256" key="3">
    <source>
        <dbReference type="ARBA" id="ARBA00022694"/>
    </source>
</evidence>